<accession>A0A0G0TQJ9</accession>
<dbReference type="EMBL" id="LBXZ01000010">
    <property type="protein sequence ID" value="KKR40102.1"/>
    <property type="molecule type" value="Genomic_DNA"/>
</dbReference>
<proteinExistence type="inferred from homology"/>
<dbReference type="Pfam" id="PF02491">
    <property type="entry name" value="SHS2_FTSA"/>
    <property type="match status" value="1"/>
</dbReference>
<comment type="subunit">
    <text evidence="5">Self-interacts. Interacts with FtsZ.</text>
</comment>
<dbReference type="Pfam" id="PF14450">
    <property type="entry name" value="FtsA"/>
    <property type="match status" value="1"/>
</dbReference>
<comment type="caution">
    <text evidence="8">The sequence shown here is derived from an EMBL/GenBank/DDBJ whole genome shotgun (WGS) entry which is preliminary data.</text>
</comment>
<organism evidence="8 9">
    <name type="scientific">Candidatus Yanofskybacteria bacterium GW2011_GWE2_40_11</name>
    <dbReference type="NCBI Taxonomy" id="1619033"/>
    <lineage>
        <taxon>Bacteria</taxon>
        <taxon>Candidatus Yanofskyibacteriota</taxon>
    </lineage>
</organism>
<evidence type="ECO:0000259" key="7">
    <source>
        <dbReference type="SMART" id="SM00842"/>
    </source>
</evidence>
<dbReference type="SMART" id="SM00842">
    <property type="entry name" value="FtsA"/>
    <property type="match status" value="1"/>
</dbReference>
<dbReference type="SUPFAM" id="SSF53067">
    <property type="entry name" value="Actin-like ATPase domain"/>
    <property type="match status" value="2"/>
</dbReference>
<dbReference type="CDD" id="cd24048">
    <property type="entry name" value="ASKHA_NBD_FtsA"/>
    <property type="match status" value="1"/>
</dbReference>
<dbReference type="GO" id="GO:0043093">
    <property type="term" value="P:FtsZ-dependent cytokinesis"/>
    <property type="evidence" value="ECO:0007669"/>
    <property type="project" value="UniProtKB-UniRule"/>
</dbReference>
<evidence type="ECO:0000313" key="8">
    <source>
        <dbReference type="EMBL" id="KKR40102.1"/>
    </source>
</evidence>
<evidence type="ECO:0000313" key="9">
    <source>
        <dbReference type="Proteomes" id="UP000034072"/>
    </source>
</evidence>
<dbReference type="InterPro" id="IPR043129">
    <property type="entry name" value="ATPase_NBD"/>
</dbReference>
<keyword evidence="1 5" id="KW-1003">Cell membrane</keyword>
<comment type="function">
    <text evidence="5 6">Cell division protein that is involved in the assembly of the Z ring. May serve as a membrane anchor for the Z ring.</text>
</comment>
<dbReference type="AlphaFoldDB" id="A0A0G0TQJ9"/>
<dbReference type="PANTHER" id="PTHR32432">
    <property type="entry name" value="CELL DIVISION PROTEIN FTSA-RELATED"/>
    <property type="match status" value="1"/>
</dbReference>
<evidence type="ECO:0000256" key="6">
    <source>
        <dbReference type="PIRNR" id="PIRNR003101"/>
    </source>
</evidence>
<name>A0A0G0TQJ9_9BACT</name>
<keyword evidence="4 5" id="KW-0131">Cell cycle</keyword>
<evidence type="ECO:0000256" key="1">
    <source>
        <dbReference type="ARBA" id="ARBA00022475"/>
    </source>
</evidence>
<dbReference type="InterPro" id="IPR050696">
    <property type="entry name" value="FtsA/MreB"/>
</dbReference>
<dbReference type="HAMAP" id="MF_02033">
    <property type="entry name" value="FtsA"/>
    <property type="match status" value="1"/>
</dbReference>
<feature type="domain" description="SHS2" evidence="7">
    <location>
        <begin position="6"/>
        <end position="195"/>
    </location>
</feature>
<dbReference type="PIRSF" id="PIRSF003101">
    <property type="entry name" value="FtsA"/>
    <property type="match status" value="1"/>
</dbReference>
<evidence type="ECO:0000256" key="5">
    <source>
        <dbReference type="HAMAP-Rule" id="MF_02033"/>
    </source>
</evidence>
<dbReference type="InterPro" id="IPR003494">
    <property type="entry name" value="SHS2_FtsA"/>
</dbReference>
<comment type="subcellular location">
    <subcellularLocation>
        <location evidence="5">Cell membrane</location>
        <topology evidence="5">Peripheral membrane protein</topology>
        <orientation evidence="5">Cytoplasmic side</orientation>
    </subcellularLocation>
    <text evidence="5">Localizes to the Z ring in an FtsZ-dependent manner. Targeted to the membrane through a conserved C-terminal amphipathic helix.</text>
</comment>
<gene>
    <name evidence="5" type="primary">ftsA</name>
    <name evidence="8" type="ORF">UT75_C0010G0041</name>
</gene>
<dbReference type="GO" id="GO:0009898">
    <property type="term" value="C:cytoplasmic side of plasma membrane"/>
    <property type="evidence" value="ECO:0007669"/>
    <property type="project" value="UniProtKB-UniRule"/>
</dbReference>
<reference evidence="8 9" key="1">
    <citation type="journal article" date="2015" name="Nature">
        <title>rRNA introns, odd ribosomes, and small enigmatic genomes across a large radiation of phyla.</title>
        <authorList>
            <person name="Brown C.T."/>
            <person name="Hug L.A."/>
            <person name="Thomas B.C."/>
            <person name="Sharon I."/>
            <person name="Castelle C.J."/>
            <person name="Singh A."/>
            <person name="Wilkins M.J."/>
            <person name="Williams K.H."/>
            <person name="Banfield J.F."/>
        </authorList>
    </citation>
    <scope>NUCLEOTIDE SEQUENCE [LARGE SCALE GENOMIC DNA]</scope>
</reference>
<dbReference type="Proteomes" id="UP000034072">
    <property type="component" value="Unassembled WGS sequence"/>
</dbReference>
<dbReference type="Gene3D" id="3.30.1490.110">
    <property type="match status" value="1"/>
</dbReference>
<keyword evidence="3 5" id="KW-0472">Membrane</keyword>
<dbReference type="InterPro" id="IPR020823">
    <property type="entry name" value="Cell_div_FtsA"/>
</dbReference>
<protein>
    <recommendedName>
        <fullName evidence="5 6">Cell division protein FtsA</fullName>
    </recommendedName>
</protein>
<dbReference type="NCBIfam" id="TIGR01174">
    <property type="entry name" value="ftsA"/>
    <property type="match status" value="1"/>
</dbReference>
<keyword evidence="2 5" id="KW-0132">Cell division</keyword>
<dbReference type="Gene3D" id="3.30.420.40">
    <property type="match status" value="2"/>
</dbReference>
<dbReference type="GO" id="GO:0032153">
    <property type="term" value="C:cell division site"/>
    <property type="evidence" value="ECO:0007669"/>
    <property type="project" value="UniProtKB-UniRule"/>
</dbReference>
<evidence type="ECO:0000256" key="3">
    <source>
        <dbReference type="ARBA" id="ARBA00023136"/>
    </source>
</evidence>
<dbReference type="PANTHER" id="PTHR32432:SF4">
    <property type="entry name" value="CELL DIVISION PROTEIN FTSA"/>
    <property type="match status" value="1"/>
</dbReference>
<sequence length="417" mass="44837">MKLRTIAGIDIGNSQIKVAIAKINDETLRPEIIGVGSSQSNGLRRGMVVDMEECVDNVREAIAQAQDMAGVNIKRAYLAVNGLHISNQVSRGVIAVSRADNEISQNDIDRVLQAASVVSLPANREIVHVIPRTYIVDGREYVKNPLGMKGVRLEAEVFIIDGLSPYLKNIAKCVNENGIEVNELVFAPLAASLSVLDKNQKEYGVLSLDFGGGTSTLTVFEEADLLHAVVLPIGSKHITNDLAIALRTSIDVAEKIKVHHGATSENEDLRKKDTVDLSEYMAEDGAMMPKKNLIKVVDARVQELLEMVSAEMKKVPRNGMLPAGVVLSGGGSNLPGFASLVKAALRLPVKIARPISMDGVDLMGADPSYSVATGLIAWGFDKEFGNSRQKGGRFSGASRNSAGAVSRVTDWLKNFLP</sequence>
<evidence type="ECO:0000256" key="2">
    <source>
        <dbReference type="ARBA" id="ARBA00022618"/>
    </source>
</evidence>
<evidence type="ECO:0000256" key="4">
    <source>
        <dbReference type="ARBA" id="ARBA00023306"/>
    </source>
</evidence>
<comment type="similarity">
    <text evidence="5 6">Belongs to the FtsA/MreB family.</text>
</comment>